<dbReference type="EMBL" id="JACBZA010000001">
    <property type="protein sequence ID" value="NYH86232.1"/>
    <property type="molecule type" value="Genomic_DNA"/>
</dbReference>
<accession>A0A1I2XFG6</accession>
<gene>
    <name evidence="3" type="ORF">FHR37_005083</name>
    <name evidence="4" type="ORF">SAMN05421678_112167</name>
</gene>
<evidence type="ECO:0000256" key="1">
    <source>
        <dbReference type="SAM" id="SignalP"/>
    </source>
</evidence>
<evidence type="ECO:0000313" key="5">
    <source>
        <dbReference type="Proteomes" id="UP000199052"/>
    </source>
</evidence>
<reference evidence="4 5" key="1">
    <citation type="submission" date="2016-10" db="EMBL/GenBank/DDBJ databases">
        <authorList>
            <person name="de Groot N.N."/>
        </authorList>
    </citation>
    <scope>NUCLEOTIDE SEQUENCE [LARGE SCALE GENOMIC DNA]</scope>
    <source>
        <strain evidence="4 5">CPCC 202808</strain>
    </source>
</reference>
<feature type="chain" id="PRO_5011600911" evidence="1">
    <location>
        <begin position="35"/>
        <end position="420"/>
    </location>
</feature>
<evidence type="ECO:0000313" key="3">
    <source>
        <dbReference type="EMBL" id="NYH86232.1"/>
    </source>
</evidence>
<sequence length="420" mass="44538">MISSRSRRLGAVCTGLALTAVMATVAVPSTPAFATSRATISTISATSATSGTNAELPPLDPDLFREAIGDLPSATVTGALVRVSGPSGAWAGTGGVADVRTHRPVPADGVFRIGSGTKMFTAVVVLQLAAEHRLDLDRPVQHYLPHLLPASYPDITVGQLLDHTSGLPVSHIDDADTDPRWFAEHRLEGWTPGQVVADAVRAPMEFAPGTQQRYNGTNYFVAGLLIEKVTGHSYTTEVRRRIVRPLRLSHTSAPGYADTRLRGPHAHGYVTVDGALVDVTEQSAWSWAEGGMVSSAGDLTRFVTSLFRGRLLPPAQQARLFGVPDVPYTGGGVPCRVGPEAGRACFSMGLQKTTLPNGVTAWGKSGSVPGYTMAAFATRDLRRVAVYSLNPTGNRDGSEGPYVQNLAAAAFDPDLFVRRD</sequence>
<keyword evidence="4" id="KW-0121">Carboxypeptidase</keyword>
<dbReference type="PANTHER" id="PTHR46825:SF7">
    <property type="entry name" value="D-ALANYL-D-ALANINE CARBOXYPEPTIDASE"/>
    <property type="match status" value="1"/>
</dbReference>
<dbReference type="InterPro" id="IPR001466">
    <property type="entry name" value="Beta-lactam-related"/>
</dbReference>
<evidence type="ECO:0000313" key="6">
    <source>
        <dbReference type="Proteomes" id="UP000533017"/>
    </source>
</evidence>
<evidence type="ECO:0000259" key="2">
    <source>
        <dbReference type="Pfam" id="PF00144"/>
    </source>
</evidence>
<evidence type="ECO:0000313" key="4">
    <source>
        <dbReference type="EMBL" id="SFH12238.1"/>
    </source>
</evidence>
<feature type="domain" description="Beta-lactamase-related" evidence="2">
    <location>
        <begin position="78"/>
        <end position="408"/>
    </location>
</feature>
<dbReference type="InterPro" id="IPR012338">
    <property type="entry name" value="Beta-lactam/transpept-like"/>
</dbReference>
<dbReference type="GO" id="GO:0009002">
    <property type="term" value="F:serine-type D-Ala-D-Ala carboxypeptidase activity"/>
    <property type="evidence" value="ECO:0007669"/>
    <property type="project" value="UniProtKB-EC"/>
</dbReference>
<reference evidence="3 6" key="2">
    <citation type="submission" date="2020-07" db="EMBL/GenBank/DDBJ databases">
        <title>Sequencing the genomes of 1000 actinobacteria strains.</title>
        <authorList>
            <person name="Klenk H.-P."/>
        </authorList>
    </citation>
    <scope>NUCLEOTIDE SEQUENCE [LARGE SCALE GENOMIC DNA]</scope>
    <source>
        <strain evidence="3 6">DSM 45117</strain>
    </source>
</reference>
<organism evidence="4 5">
    <name type="scientific">Actinopolymorpha cephalotaxi</name>
    <dbReference type="NCBI Taxonomy" id="504797"/>
    <lineage>
        <taxon>Bacteria</taxon>
        <taxon>Bacillati</taxon>
        <taxon>Actinomycetota</taxon>
        <taxon>Actinomycetes</taxon>
        <taxon>Propionibacteriales</taxon>
        <taxon>Actinopolymorphaceae</taxon>
        <taxon>Actinopolymorpha</taxon>
    </lineage>
</organism>
<dbReference type="Proteomes" id="UP000533017">
    <property type="component" value="Unassembled WGS sequence"/>
</dbReference>
<dbReference type="EC" id="3.4.16.4" evidence="3"/>
<proteinExistence type="predicted"/>
<dbReference type="Proteomes" id="UP000199052">
    <property type="component" value="Unassembled WGS sequence"/>
</dbReference>
<dbReference type="SUPFAM" id="SSF56601">
    <property type="entry name" value="beta-lactamase/transpeptidase-like"/>
    <property type="match status" value="1"/>
</dbReference>
<dbReference type="PANTHER" id="PTHR46825">
    <property type="entry name" value="D-ALANYL-D-ALANINE-CARBOXYPEPTIDASE/ENDOPEPTIDASE AMPH"/>
    <property type="match status" value="1"/>
</dbReference>
<dbReference type="Pfam" id="PF00144">
    <property type="entry name" value="Beta-lactamase"/>
    <property type="match status" value="1"/>
</dbReference>
<keyword evidence="3" id="KW-0378">Hydrolase</keyword>
<keyword evidence="6" id="KW-1185">Reference proteome</keyword>
<keyword evidence="1" id="KW-0732">Signal</keyword>
<dbReference type="STRING" id="504797.SAMN05421678_112167"/>
<dbReference type="RefSeq" id="WP_202818237.1">
    <property type="nucleotide sequence ID" value="NZ_FOOI01000012.1"/>
</dbReference>
<feature type="signal peptide" evidence="1">
    <location>
        <begin position="1"/>
        <end position="34"/>
    </location>
</feature>
<dbReference type="EMBL" id="FOOI01000012">
    <property type="protein sequence ID" value="SFH12238.1"/>
    <property type="molecule type" value="Genomic_DNA"/>
</dbReference>
<dbReference type="InterPro" id="IPR050491">
    <property type="entry name" value="AmpC-like"/>
</dbReference>
<dbReference type="AlphaFoldDB" id="A0A1I2XFG6"/>
<keyword evidence="4" id="KW-0645">Protease</keyword>
<dbReference type="Gene3D" id="3.40.710.10">
    <property type="entry name" value="DD-peptidase/beta-lactamase superfamily"/>
    <property type="match status" value="1"/>
</dbReference>
<name>A0A1I2XFG6_9ACTN</name>
<protein>
    <submittedName>
        <fullName evidence="4">D-alanyl-D-alanine carboxypeptidase</fullName>
        <ecNumber evidence="3">3.4.16.4</ecNumber>
    </submittedName>
</protein>